<reference evidence="1 2" key="1">
    <citation type="journal article" date="2013" name="Genome Announc.">
        <title>Genome sequences for three denitrifying bacterial strains isolated from a uranium- and nitrate-contaminated subsurface environment.</title>
        <authorList>
            <person name="Venkatramanan R."/>
            <person name="Prakash O."/>
            <person name="Woyke T."/>
            <person name="Chain P."/>
            <person name="Goodwin L.A."/>
            <person name="Watson D."/>
            <person name="Brooks S."/>
            <person name="Kostka J.E."/>
            <person name="Green S.J."/>
        </authorList>
    </citation>
    <scope>NUCLEOTIDE SEQUENCE [LARGE SCALE GENOMIC DNA]</scope>
    <source>
        <strain evidence="1 2">1NES1</strain>
    </source>
</reference>
<accession>N0B4K7</accession>
<gene>
    <name evidence="1" type="ORF">HYPDE_33883</name>
</gene>
<evidence type="ECO:0000313" key="1">
    <source>
        <dbReference type="EMBL" id="AGK58449.1"/>
    </source>
</evidence>
<dbReference type="AlphaFoldDB" id="N0B4K7"/>
<sequence>MDCSTQRQVERQASRLSEMINQLNVDRGKLVRCGAGAAIVEARRKCLNCNCTRVPGMARCAPARQRRALFLSGSVAVRSLPVITAGLADLVSECPSLR</sequence>
<keyword evidence="2" id="KW-1185">Reference proteome</keyword>
<organism evidence="1 2">
    <name type="scientific">Hyphomicrobium denitrificans 1NES1</name>
    <dbReference type="NCBI Taxonomy" id="670307"/>
    <lineage>
        <taxon>Bacteria</taxon>
        <taxon>Pseudomonadati</taxon>
        <taxon>Pseudomonadota</taxon>
        <taxon>Alphaproteobacteria</taxon>
        <taxon>Hyphomicrobiales</taxon>
        <taxon>Hyphomicrobiaceae</taxon>
        <taxon>Hyphomicrobium</taxon>
    </lineage>
</organism>
<dbReference type="KEGG" id="hdt:HYPDE_33883"/>
<dbReference type="Proteomes" id="UP000005952">
    <property type="component" value="Chromosome"/>
</dbReference>
<proteinExistence type="predicted"/>
<name>N0B4K7_9HYPH</name>
<dbReference type="HOGENOM" id="CLU_2329940_0_0_5"/>
<dbReference type="EMBL" id="CP005587">
    <property type="protein sequence ID" value="AGK58449.1"/>
    <property type="molecule type" value="Genomic_DNA"/>
</dbReference>
<dbReference type="STRING" id="670307.HYPDE_33883"/>
<protein>
    <submittedName>
        <fullName evidence="1">Uncharacterized protein</fullName>
    </submittedName>
</protein>
<evidence type="ECO:0000313" key="2">
    <source>
        <dbReference type="Proteomes" id="UP000005952"/>
    </source>
</evidence>